<reference evidence="4" key="1">
    <citation type="journal article" date="2021" name="PeerJ">
        <title>Extensive microbial diversity within the chicken gut microbiome revealed by metagenomics and culture.</title>
        <authorList>
            <person name="Gilroy R."/>
            <person name="Ravi A."/>
            <person name="Getino M."/>
            <person name="Pursley I."/>
            <person name="Horton D.L."/>
            <person name="Alikhan N.F."/>
            <person name="Baker D."/>
            <person name="Gharbi K."/>
            <person name="Hall N."/>
            <person name="Watson M."/>
            <person name="Adriaenssens E.M."/>
            <person name="Foster-Nyarko E."/>
            <person name="Jarju S."/>
            <person name="Secka A."/>
            <person name="Antonio M."/>
            <person name="Oren A."/>
            <person name="Chaudhuri R.R."/>
            <person name="La Ragione R."/>
            <person name="Hildebrand F."/>
            <person name="Pallen M.J."/>
        </authorList>
    </citation>
    <scope>NUCLEOTIDE SEQUENCE</scope>
    <source>
        <strain evidence="4">CHK199-9574</strain>
    </source>
</reference>
<accession>A0A9D2CGJ7</accession>
<evidence type="ECO:0000259" key="3">
    <source>
        <dbReference type="SMART" id="SM00382"/>
    </source>
</evidence>
<dbReference type="PANTHER" id="PTHR20953:SF3">
    <property type="entry name" value="P-LOOP CONTAINING NUCLEOSIDE TRIPHOSPHATE HYDROLASES SUPERFAMILY PROTEIN"/>
    <property type="match status" value="1"/>
</dbReference>
<dbReference type="Gene3D" id="3.40.50.300">
    <property type="entry name" value="P-loop containing nucleotide triphosphate hydrolases"/>
    <property type="match status" value="1"/>
</dbReference>
<dbReference type="Proteomes" id="UP000824135">
    <property type="component" value="Unassembled WGS sequence"/>
</dbReference>
<keyword evidence="2" id="KW-0067">ATP-binding</keyword>
<feature type="domain" description="AAA+ ATPase" evidence="3">
    <location>
        <begin position="140"/>
        <end position="273"/>
    </location>
</feature>
<evidence type="ECO:0000313" key="5">
    <source>
        <dbReference type="Proteomes" id="UP000824135"/>
    </source>
</evidence>
<evidence type="ECO:0000256" key="1">
    <source>
        <dbReference type="ARBA" id="ARBA00022741"/>
    </source>
</evidence>
<protein>
    <recommendedName>
        <fullName evidence="3">AAA+ ATPase domain-containing protein</fullName>
    </recommendedName>
</protein>
<dbReference type="SMART" id="SM00382">
    <property type="entry name" value="AAA"/>
    <property type="match status" value="1"/>
</dbReference>
<dbReference type="EMBL" id="DXCO01000035">
    <property type="protein sequence ID" value="HIY78391.1"/>
    <property type="molecule type" value="Genomic_DNA"/>
</dbReference>
<dbReference type="AlphaFoldDB" id="A0A9D2CGJ7"/>
<dbReference type="Pfam" id="PF19568">
    <property type="entry name" value="Spore_III_AA"/>
    <property type="match status" value="1"/>
</dbReference>
<gene>
    <name evidence="4" type="ORF">H9728_05040</name>
</gene>
<dbReference type="PANTHER" id="PTHR20953">
    <property type="entry name" value="KINASE-RELATED"/>
    <property type="match status" value="1"/>
</dbReference>
<dbReference type="SUPFAM" id="SSF52540">
    <property type="entry name" value="P-loop containing nucleoside triphosphate hydrolases"/>
    <property type="match status" value="1"/>
</dbReference>
<keyword evidence="1" id="KW-0547">Nucleotide-binding</keyword>
<dbReference type="InterPro" id="IPR027417">
    <property type="entry name" value="P-loop_NTPase"/>
</dbReference>
<name>A0A9D2CGJ7_9FIRM</name>
<sequence>MLEFLSDNLLAAIRYVNCNLLYEMRVRANKPVVVNYNGKYTFLGARGITDRIGDALVSSYSEIESIIYRASEFSVYSVTDQLKQGFITGANGERIGLAGVYVYEHGSAFTVKEVTSLNIRIPHEVKGAGGFIFEKCFSEKIASALILSPPGRGKTTILRDLSRLISAKYLINILINDERNEISAAYRDFSLETGAFSDIVRYAHKKDALSAAIRSMRPDLIITDELTSKEEAEAVVSCVRGGVEVIASAHFKDLDGVRNAPEFACIISGGIFDYYIVLDSEGIGRIKYICDGQFTRIFEA</sequence>
<reference evidence="4" key="2">
    <citation type="submission" date="2021-04" db="EMBL/GenBank/DDBJ databases">
        <authorList>
            <person name="Gilroy R."/>
        </authorList>
    </citation>
    <scope>NUCLEOTIDE SEQUENCE</scope>
    <source>
        <strain evidence="4">CHK199-9574</strain>
    </source>
</reference>
<evidence type="ECO:0000256" key="2">
    <source>
        <dbReference type="ARBA" id="ARBA00022840"/>
    </source>
</evidence>
<organism evidence="4 5">
    <name type="scientific">Candidatus Borkfalkia excrementavium</name>
    <dbReference type="NCBI Taxonomy" id="2838505"/>
    <lineage>
        <taxon>Bacteria</taxon>
        <taxon>Bacillati</taxon>
        <taxon>Bacillota</taxon>
        <taxon>Clostridia</taxon>
        <taxon>Christensenellales</taxon>
        <taxon>Christensenellaceae</taxon>
        <taxon>Candidatus Borkfalkia</taxon>
    </lineage>
</organism>
<evidence type="ECO:0000313" key="4">
    <source>
        <dbReference type="EMBL" id="HIY78391.1"/>
    </source>
</evidence>
<dbReference type="GO" id="GO:0005524">
    <property type="term" value="F:ATP binding"/>
    <property type="evidence" value="ECO:0007669"/>
    <property type="project" value="UniProtKB-KW"/>
</dbReference>
<dbReference type="InterPro" id="IPR003593">
    <property type="entry name" value="AAA+_ATPase"/>
</dbReference>
<proteinExistence type="predicted"/>
<comment type="caution">
    <text evidence="4">The sequence shown here is derived from an EMBL/GenBank/DDBJ whole genome shotgun (WGS) entry which is preliminary data.</text>
</comment>
<dbReference type="InterPro" id="IPR045735">
    <property type="entry name" value="Spore_III_AA_AAA+_ATPase"/>
</dbReference>